<comment type="similarity">
    <text evidence="4">Belongs to the N(4)/N(6)-methyltransferase family.</text>
</comment>
<dbReference type="Gene3D" id="3.40.50.150">
    <property type="entry name" value="Vaccinia Virus protein VP39"/>
    <property type="match status" value="1"/>
</dbReference>
<keyword evidence="8" id="KW-0614">Plasmid</keyword>
<proteinExistence type="inferred from homology"/>
<dbReference type="GO" id="GO:0008170">
    <property type="term" value="F:N-methyltransferase activity"/>
    <property type="evidence" value="ECO:0007669"/>
    <property type="project" value="InterPro"/>
</dbReference>
<keyword evidence="3" id="KW-0680">Restriction system</keyword>
<dbReference type="EMBL" id="KJ776579">
    <property type="protein sequence ID" value="AIW54681.1"/>
    <property type="molecule type" value="Genomic_DNA"/>
</dbReference>
<evidence type="ECO:0000256" key="3">
    <source>
        <dbReference type="ARBA" id="ARBA00022747"/>
    </source>
</evidence>
<evidence type="ECO:0000313" key="8">
    <source>
        <dbReference type="EMBL" id="AIW54930.1"/>
    </source>
</evidence>
<geneLocation type="plasmid" evidence="8">
    <name>pKAPB3</name>
</geneLocation>
<sequence>MWDAATPYVDWTNNGGEKMLDINQIYNMDCRAGLKLLDDNSIDCCITFPPYWGLRDYGVDGQIGLEETLQDYLKEMVEVFREVKRILKPEGTLWLNLGDSYVGTGGNRKNEVKNKIFNQQQSHNPKNGRYERIKKIKEDGLKPKDLMGIPWRVAFALQEDGWYLRSDIIWNKTNCMPEAVKDRPTKAHEYIFLLSKSNRYYYDNESIKEDCVNGDPNPPRGSKGVLGNLNKGRRLKGNSKTFRGGGAYTQNRCFDNSADVERESHGNKPNLLMKRNKRTVWNVATDSFKEAHFATFPPKLIEPCVIAGCPEGGIILDVFMGSGTTGMVAIKNNRNYIGFELNHDYVEIANKYRLNEVQLKIV</sequence>
<evidence type="ECO:0000256" key="2">
    <source>
        <dbReference type="ARBA" id="ARBA00022679"/>
    </source>
</evidence>
<dbReference type="GO" id="GO:0009307">
    <property type="term" value="P:DNA restriction-modification system"/>
    <property type="evidence" value="ECO:0007669"/>
    <property type="project" value="UniProtKB-KW"/>
</dbReference>
<dbReference type="EMBL" id="KJ776583">
    <property type="protein sequence ID" value="AIW54930.1"/>
    <property type="molecule type" value="Genomic_DNA"/>
</dbReference>
<dbReference type="AlphaFoldDB" id="A0A0A0UY91"/>
<keyword evidence="2" id="KW-0808">Transferase</keyword>
<dbReference type="GO" id="GO:0032259">
    <property type="term" value="P:methylation"/>
    <property type="evidence" value="ECO:0007669"/>
    <property type="project" value="UniProtKB-KW"/>
</dbReference>
<dbReference type="PRINTS" id="PR00508">
    <property type="entry name" value="S21N4MTFRASE"/>
</dbReference>
<dbReference type="SUPFAM" id="SSF53335">
    <property type="entry name" value="S-adenosyl-L-methionine-dependent methyltransferases"/>
    <property type="match status" value="1"/>
</dbReference>
<feature type="region of interest" description="Disordered" evidence="5">
    <location>
        <begin position="211"/>
        <end position="230"/>
    </location>
</feature>
<dbReference type="InterPro" id="IPR001091">
    <property type="entry name" value="RM_Methyltransferase"/>
</dbReference>
<feature type="domain" description="DNA methylase N-4/N-6" evidence="6">
    <location>
        <begin position="42"/>
        <end position="351"/>
    </location>
</feature>
<dbReference type="GO" id="GO:0003677">
    <property type="term" value="F:DNA binding"/>
    <property type="evidence" value="ECO:0007669"/>
    <property type="project" value="InterPro"/>
</dbReference>
<evidence type="ECO:0000313" key="9">
    <source>
        <dbReference type="EMBL" id="AIW54985.1"/>
    </source>
</evidence>
<dbReference type="InterPro" id="IPR029063">
    <property type="entry name" value="SAM-dependent_MTases_sf"/>
</dbReference>
<reference evidence="8" key="1">
    <citation type="journal article" date="2014" name="Genome Biol. Evol.">
        <title>Three classes of plasmid (47-63 kb) carry the type B neurotoxin gene cluster of group II Clostridium botulinum.</title>
        <authorList>
            <person name="Carter A.T."/>
            <person name="Austin J.W."/>
            <person name="Weedmark K.A."/>
            <person name="Corbett C."/>
            <person name="Peck M.W."/>
        </authorList>
    </citation>
    <scope>NUCLEOTIDE SEQUENCE</scope>
    <source>
        <strain evidence="7">KapchunkaB2</strain>
        <strain evidence="8">KapchunkaB3</strain>
        <strain evidence="9">KapchunkaB8</strain>
        <plasmid evidence="7">pKAPB2</plasmid>
        <plasmid evidence="8">pKAPB3</plasmid>
        <plasmid evidence="9">pKAPB8</plasmid>
    </source>
</reference>
<evidence type="ECO:0000256" key="5">
    <source>
        <dbReference type="SAM" id="MobiDB-lite"/>
    </source>
</evidence>
<geneLocation type="plasmid" evidence="7">
    <name>pKAPB2</name>
</geneLocation>
<evidence type="ECO:0000259" key="6">
    <source>
        <dbReference type="Pfam" id="PF01555"/>
    </source>
</evidence>
<dbReference type="InterPro" id="IPR002941">
    <property type="entry name" value="DNA_methylase_N4/N6"/>
</dbReference>
<protein>
    <recommendedName>
        <fullName evidence="4">Methyltransferase</fullName>
        <ecNumber evidence="4">2.1.1.-</ecNumber>
    </recommendedName>
</protein>
<organism evidence="8">
    <name type="scientific">Clostridium botulinum</name>
    <dbReference type="NCBI Taxonomy" id="1491"/>
    <lineage>
        <taxon>Bacteria</taxon>
        <taxon>Bacillati</taxon>
        <taxon>Bacillota</taxon>
        <taxon>Clostridia</taxon>
        <taxon>Eubacteriales</taxon>
        <taxon>Clostridiaceae</taxon>
        <taxon>Clostridium</taxon>
    </lineage>
</organism>
<evidence type="ECO:0000256" key="4">
    <source>
        <dbReference type="RuleBase" id="RU362026"/>
    </source>
</evidence>
<geneLocation type="plasmid" evidence="9">
    <name>pKAPB8</name>
</geneLocation>
<evidence type="ECO:0000256" key="1">
    <source>
        <dbReference type="ARBA" id="ARBA00022603"/>
    </source>
</evidence>
<keyword evidence="1 8" id="KW-0489">Methyltransferase</keyword>
<evidence type="ECO:0000313" key="7">
    <source>
        <dbReference type="EMBL" id="AIW54681.1"/>
    </source>
</evidence>
<dbReference type="EC" id="2.1.1.-" evidence="4"/>
<dbReference type="EMBL" id="KJ776584">
    <property type="protein sequence ID" value="AIW54985.1"/>
    <property type="molecule type" value="Genomic_DNA"/>
</dbReference>
<dbReference type="Pfam" id="PF01555">
    <property type="entry name" value="N6_N4_Mtase"/>
    <property type="match status" value="1"/>
</dbReference>
<accession>A0A0A0UY91</accession>
<name>A0A0A0UY91_CLOBO</name>